<accession>A0A8S3Z5X2</accession>
<feature type="non-terminal residue" evidence="3">
    <location>
        <position position="1"/>
    </location>
</feature>
<feature type="compositionally biased region" description="Basic and acidic residues" evidence="1">
    <location>
        <begin position="413"/>
        <end position="436"/>
    </location>
</feature>
<comment type="caution">
    <text evidence="3">The sequence shown here is derived from an EMBL/GenBank/DDBJ whole genome shotgun (WGS) entry which is preliminary data.</text>
</comment>
<evidence type="ECO:0000313" key="4">
    <source>
        <dbReference type="Proteomes" id="UP000678393"/>
    </source>
</evidence>
<sequence length="468" mass="52452">QPRRLSSGSITSDAESENNEPDPPVARRGRRSAIYETKNCGDVSPTTLSPDVSPSNSCDEGEGASNIAERLRRRRSSVDLAMNIYPGDLLVQEHHKKLIKRNTIADFYASGKQPSGGPGPPGGGKGRQPFSLLKLMKTRSKESLTKIDEILKRVKPSEFKDNHLAAYKSLHWSDLIASSDKQQNSQTANISDTERKRREAVWELFKSECVFLIDHLMVLKHVSYTFCKDFIAALLKDMSITDFGRTNVLLQAFQRSLKPSLSKQPCEKLLACPKRQLLHEGQITLVENPKPLEVHMFLFDDILLITKVKKIPRKSKQSNTDTQSAAQSDRTSYTVLRQPLALDRFTLHDISTSDAAASGLKHCFALVHVSRYQQITGVFTLQAACDATKNLWISQIKEAMDAYAKAASSRNNSFKENKSPKPKEKESANSNERRDFSFTSPRKGMQHRRSESLKGVPTKSRSMDAVFI</sequence>
<feature type="domain" description="PH" evidence="2">
    <location>
        <begin position="276"/>
        <end position="401"/>
    </location>
</feature>
<name>A0A8S3Z5X2_9EUPU</name>
<evidence type="ECO:0000313" key="3">
    <source>
        <dbReference type="EMBL" id="CAG5124559.1"/>
    </source>
</evidence>
<evidence type="ECO:0000259" key="2">
    <source>
        <dbReference type="PROSITE" id="PS50003"/>
    </source>
</evidence>
<feature type="region of interest" description="Disordered" evidence="1">
    <location>
        <begin position="1"/>
        <end position="64"/>
    </location>
</feature>
<reference evidence="3" key="1">
    <citation type="submission" date="2021-04" db="EMBL/GenBank/DDBJ databases">
        <authorList>
            <consortium name="Molecular Ecology Group"/>
        </authorList>
    </citation>
    <scope>NUCLEOTIDE SEQUENCE</scope>
</reference>
<dbReference type="CDD" id="cd13245">
    <property type="entry name" value="PH_PLEKHG7"/>
    <property type="match status" value="1"/>
</dbReference>
<feature type="region of interest" description="Disordered" evidence="1">
    <location>
        <begin position="109"/>
        <end position="129"/>
    </location>
</feature>
<evidence type="ECO:0000256" key="1">
    <source>
        <dbReference type="SAM" id="MobiDB-lite"/>
    </source>
</evidence>
<dbReference type="Gene3D" id="2.30.29.30">
    <property type="entry name" value="Pleckstrin-homology domain (PH domain)/Phosphotyrosine-binding domain (PTB)"/>
    <property type="match status" value="1"/>
</dbReference>
<feature type="compositionally biased region" description="Polar residues" evidence="1">
    <location>
        <begin position="44"/>
        <end position="58"/>
    </location>
</feature>
<dbReference type="InterPro" id="IPR001849">
    <property type="entry name" value="PH_domain"/>
</dbReference>
<dbReference type="PROSITE" id="PS50003">
    <property type="entry name" value="PH_DOMAIN"/>
    <property type="match status" value="1"/>
</dbReference>
<dbReference type="GO" id="GO:0007266">
    <property type="term" value="P:Rho protein signal transduction"/>
    <property type="evidence" value="ECO:0007669"/>
    <property type="project" value="TreeGrafter"/>
</dbReference>
<feature type="compositionally biased region" description="Polar residues" evidence="1">
    <location>
        <begin position="1"/>
        <end position="13"/>
    </location>
</feature>
<keyword evidence="4" id="KW-1185">Reference proteome</keyword>
<dbReference type="PANTHER" id="PTHR13217:SF6">
    <property type="entry name" value="PLECKSTRIN HOMOLOGY DOMAIN-CONTAINING FAMILY G MEMBER 7"/>
    <property type="match status" value="1"/>
</dbReference>
<dbReference type="Pfam" id="PF16652">
    <property type="entry name" value="PH_13"/>
    <property type="match status" value="1"/>
</dbReference>
<protein>
    <recommendedName>
        <fullName evidence="2">PH domain-containing protein</fullName>
    </recommendedName>
</protein>
<dbReference type="PANTHER" id="PTHR13217">
    <property type="entry name" value="PLECKSTRIN HOMOLOGY DOMAIN-CONTAINING FAMILY G MEMBER 7"/>
    <property type="match status" value="1"/>
</dbReference>
<dbReference type="InterPro" id="IPR040181">
    <property type="entry name" value="PKHG5/7"/>
</dbReference>
<dbReference type="SUPFAM" id="SSF50729">
    <property type="entry name" value="PH domain-like"/>
    <property type="match status" value="1"/>
</dbReference>
<dbReference type="Proteomes" id="UP000678393">
    <property type="component" value="Unassembled WGS sequence"/>
</dbReference>
<organism evidence="3 4">
    <name type="scientific">Candidula unifasciata</name>
    <dbReference type="NCBI Taxonomy" id="100452"/>
    <lineage>
        <taxon>Eukaryota</taxon>
        <taxon>Metazoa</taxon>
        <taxon>Spiralia</taxon>
        <taxon>Lophotrochozoa</taxon>
        <taxon>Mollusca</taxon>
        <taxon>Gastropoda</taxon>
        <taxon>Heterobranchia</taxon>
        <taxon>Euthyneura</taxon>
        <taxon>Panpulmonata</taxon>
        <taxon>Eupulmonata</taxon>
        <taxon>Stylommatophora</taxon>
        <taxon>Helicina</taxon>
        <taxon>Helicoidea</taxon>
        <taxon>Geomitridae</taxon>
        <taxon>Candidula</taxon>
    </lineage>
</organism>
<gene>
    <name evidence="3" type="ORF">CUNI_LOCUS10117</name>
</gene>
<feature type="region of interest" description="Disordered" evidence="1">
    <location>
        <begin position="409"/>
        <end position="468"/>
    </location>
</feature>
<proteinExistence type="predicted"/>
<dbReference type="OrthoDB" id="5585231at2759"/>
<dbReference type="InterPro" id="IPR011993">
    <property type="entry name" value="PH-like_dom_sf"/>
</dbReference>
<dbReference type="AlphaFoldDB" id="A0A8S3Z5X2"/>
<dbReference type="SMART" id="SM00233">
    <property type="entry name" value="PH"/>
    <property type="match status" value="1"/>
</dbReference>
<dbReference type="EMBL" id="CAJHNH020001805">
    <property type="protein sequence ID" value="CAG5124559.1"/>
    <property type="molecule type" value="Genomic_DNA"/>
</dbReference>